<dbReference type="Proteomes" id="UP000287651">
    <property type="component" value="Unassembled WGS sequence"/>
</dbReference>
<feature type="region of interest" description="Disordered" evidence="1">
    <location>
        <begin position="32"/>
        <end position="52"/>
    </location>
</feature>
<dbReference type="AlphaFoldDB" id="A0A427AVG5"/>
<sequence>MHGVGDGETSQEKTRRAPSFLDLGRACFPAAKKRSPCTHRRQPPIGVILPPMPNATTPTCMHPFRRVNSAPMIPKARSAGRLHAFAPLKCSLLYAWKRKPMPNSSSPNARHIYQRHDHLS</sequence>
<dbReference type="EMBL" id="AMZH03001200">
    <property type="protein sequence ID" value="RRT80211.1"/>
    <property type="molecule type" value="Genomic_DNA"/>
</dbReference>
<comment type="caution">
    <text evidence="2">The sequence shown here is derived from an EMBL/GenBank/DDBJ whole genome shotgun (WGS) entry which is preliminary data.</text>
</comment>
<evidence type="ECO:0000313" key="2">
    <source>
        <dbReference type="EMBL" id="RRT80211.1"/>
    </source>
</evidence>
<accession>A0A427AVG5</accession>
<proteinExistence type="predicted"/>
<evidence type="ECO:0000313" key="3">
    <source>
        <dbReference type="Proteomes" id="UP000287651"/>
    </source>
</evidence>
<gene>
    <name evidence="2" type="ORF">B296_00009632</name>
</gene>
<reference evidence="2 3" key="1">
    <citation type="journal article" date="2014" name="Agronomy (Basel)">
        <title>A Draft Genome Sequence for Ensete ventricosum, the Drought-Tolerant Tree Against Hunger.</title>
        <authorList>
            <person name="Harrison J."/>
            <person name="Moore K.A."/>
            <person name="Paszkiewicz K."/>
            <person name="Jones T."/>
            <person name="Grant M."/>
            <person name="Ambacheew D."/>
            <person name="Muzemil S."/>
            <person name="Studholme D.J."/>
        </authorList>
    </citation>
    <scope>NUCLEOTIDE SEQUENCE [LARGE SCALE GENOMIC DNA]</scope>
</reference>
<feature type="compositionally biased region" description="Basic residues" evidence="1">
    <location>
        <begin position="32"/>
        <end position="42"/>
    </location>
</feature>
<organism evidence="2 3">
    <name type="scientific">Ensete ventricosum</name>
    <name type="common">Abyssinian banana</name>
    <name type="synonym">Musa ensete</name>
    <dbReference type="NCBI Taxonomy" id="4639"/>
    <lineage>
        <taxon>Eukaryota</taxon>
        <taxon>Viridiplantae</taxon>
        <taxon>Streptophyta</taxon>
        <taxon>Embryophyta</taxon>
        <taxon>Tracheophyta</taxon>
        <taxon>Spermatophyta</taxon>
        <taxon>Magnoliopsida</taxon>
        <taxon>Liliopsida</taxon>
        <taxon>Zingiberales</taxon>
        <taxon>Musaceae</taxon>
        <taxon>Ensete</taxon>
    </lineage>
</organism>
<feature type="region of interest" description="Disordered" evidence="1">
    <location>
        <begin position="100"/>
        <end position="120"/>
    </location>
</feature>
<name>A0A427AVG5_ENSVE</name>
<evidence type="ECO:0000256" key="1">
    <source>
        <dbReference type="SAM" id="MobiDB-lite"/>
    </source>
</evidence>
<protein>
    <submittedName>
        <fullName evidence="2">Uncharacterized protein</fullName>
    </submittedName>
</protein>